<evidence type="ECO:0000313" key="3">
    <source>
        <dbReference type="Proteomes" id="UP000620874"/>
    </source>
</evidence>
<proteinExistence type="predicted"/>
<name>A0ABR8Y6T3_9BACT</name>
<reference evidence="2 3" key="1">
    <citation type="submission" date="2020-08" db="EMBL/GenBank/DDBJ databases">
        <title>A Genomic Blueprint of the Chicken Gut Microbiome.</title>
        <authorList>
            <person name="Gilroy R."/>
            <person name="Ravi A."/>
            <person name="Getino M."/>
            <person name="Pursley I."/>
            <person name="Horton D.L."/>
            <person name="Alikhan N.-F."/>
            <person name="Baker D."/>
            <person name="Gharbi K."/>
            <person name="Hall N."/>
            <person name="Watson M."/>
            <person name="Adriaenssens E.M."/>
            <person name="Foster-Nyarko E."/>
            <person name="Jarju S."/>
            <person name="Secka A."/>
            <person name="Antonio M."/>
            <person name="Oren A."/>
            <person name="Chaudhuri R."/>
            <person name="La Ragione R.M."/>
            <person name="Hildebrand F."/>
            <person name="Pallen M.J."/>
        </authorList>
    </citation>
    <scope>NUCLEOTIDE SEQUENCE [LARGE SCALE GENOMIC DNA]</scope>
    <source>
        <strain evidence="2 3">Sa1CVN1</strain>
    </source>
</reference>
<keyword evidence="1" id="KW-0175">Coiled coil</keyword>
<dbReference type="RefSeq" id="WP_022040771.1">
    <property type="nucleotide sequence ID" value="NZ_JACSPP010000011.1"/>
</dbReference>
<evidence type="ECO:0000256" key="1">
    <source>
        <dbReference type="SAM" id="Coils"/>
    </source>
</evidence>
<accession>A0ABR8Y6T3</accession>
<feature type="coiled-coil region" evidence="1">
    <location>
        <begin position="141"/>
        <end position="217"/>
    </location>
</feature>
<comment type="caution">
    <text evidence="2">The sequence shown here is derived from an EMBL/GenBank/DDBJ whole genome shotgun (WGS) entry which is preliminary data.</text>
</comment>
<dbReference type="EMBL" id="JACSPP010000011">
    <property type="protein sequence ID" value="MBD8039914.1"/>
    <property type="molecule type" value="Genomic_DNA"/>
</dbReference>
<dbReference type="InterPro" id="IPR021804">
    <property type="entry name" value="DUF3375"/>
</dbReference>
<sequence length="487" mass="56876">MALQTEVLSEILRTSPCVELLRLRNRQLIILFLFKMFYHRQTAVPFESLRMQLADYLSAVRLEQDEESGITEFDSFEEKAGKYIQRWTDKGFLRNYQEETGEVFYELSLYTSKTIDWLLSLKREEFVGTESKFMNLFGQLKELVEFTNEDKEERIRMLEEKKREIEHQIQSIRAGGDAQIFEEYQILPRFKQISQSAKELLSDFKEVEENFKSITKDIYRRHADGAYSKGDILGFTFDALANLQQSPQGKSFYAFWDFLLTPSLQHTWDELVEHLYDTLDDKRLEVNDTFLKNMKQYLYSAGKKVYQANDKMAEKLSRIICENGTIPTIATQRVITDIQSSLLALAQKGITPDVSLEVETLPDINMPLERKLTLERNVEVIYRQALEMASSDISEAHSAENLFVQNRIDRRTLKQHIQHALRHKRQTTLGDVIQENGGLQQGLSELFGYISVIRDFRHIIHAERTQTVTFDETQHKAIVIPEIIVVR</sequence>
<dbReference type="Proteomes" id="UP000620874">
    <property type="component" value="Unassembled WGS sequence"/>
</dbReference>
<gene>
    <name evidence="2" type="ORF">H9625_05520</name>
</gene>
<protein>
    <submittedName>
        <fullName evidence="2">DUF3375 domain-containing protein</fullName>
    </submittedName>
</protein>
<organism evidence="2 3">
    <name type="scientific">Phocaeicola intestinalis</name>
    <dbReference type="NCBI Taxonomy" id="2762212"/>
    <lineage>
        <taxon>Bacteria</taxon>
        <taxon>Pseudomonadati</taxon>
        <taxon>Bacteroidota</taxon>
        <taxon>Bacteroidia</taxon>
        <taxon>Bacteroidales</taxon>
        <taxon>Bacteroidaceae</taxon>
        <taxon>Phocaeicola</taxon>
    </lineage>
</organism>
<dbReference type="Pfam" id="PF11855">
    <property type="entry name" value="DUF3375"/>
    <property type="match status" value="1"/>
</dbReference>
<evidence type="ECO:0000313" key="2">
    <source>
        <dbReference type="EMBL" id="MBD8039914.1"/>
    </source>
</evidence>
<keyword evidence="3" id="KW-1185">Reference proteome</keyword>